<evidence type="ECO:0000256" key="5">
    <source>
        <dbReference type="SAM" id="SignalP"/>
    </source>
</evidence>
<dbReference type="GO" id="GO:0052689">
    <property type="term" value="F:carboxylic ester hydrolase activity"/>
    <property type="evidence" value="ECO:0007669"/>
    <property type="project" value="UniProtKB-KW"/>
</dbReference>
<comment type="caution">
    <text evidence="6">The sequence shown here is derived from an EMBL/GenBank/DDBJ whole genome shotgun (WGS) entry which is preliminary data.</text>
</comment>
<organism evidence="6 7">
    <name type="scientific">Mycolicibacterium hippocampi</name>
    <dbReference type="NCBI Taxonomy" id="659824"/>
    <lineage>
        <taxon>Bacteria</taxon>
        <taxon>Bacillati</taxon>
        <taxon>Actinomycetota</taxon>
        <taxon>Actinomycetes</taxon>
        <taxon>Mycobacteriales</taxon>
        <taxon>Mycobacteriaceae</taxon>
        <taxon>Mycolicibacterium</taxon>
    </lineage>
</organism>
<comment type="similarity">
    <text evidence="1">Belongs to the cutinase family.</text>
</comment>
<evidence type="ECO:0000256" key="2">
    <source>
        <dbReference type="ARBA" id="ARBA00022487"/>
    </source>
</evidence>
<keyword evidence="5" id="KW-0732">Signal</keyword>
<dbReference type="Gene3D" id="3.40.50.1820">
    <property type="entry name" value="alpha/beta hydrolase"/>
    <property type="match status" value="1"/>
</dbReference>
<dbReference type="Pfam" id="PF01083">
    <property type="entry name" value="Cutinase"/>
    <property type="match status" value="1"/>
</dbReference>
<dbReference type="Proteomes" id="UP000570517">
    <property type="component" value="Unassembled WGS sequence"/>
</dbReference>
<keyword evidence="7" id="KW-1185">Reference proteome</keyword>
<evidence type="ECO:0000313" key="6">
    <source>
        <dbReference type="EMBL" id="NVN50389.1"/>
    </source>
</evidence>
<dbReference type="InterPro" id="IPR000675">
    <property type="entry name" value="Cutinase/axe"/>
</dbReference>
<dbReference type="PANTHER" id="PTHR33630">
    <property type="entry name" value="CUTINASE RV1984C-RELATED-RELATED"/>
    <property type="match status" value="1"/>
</dbReference>
<name>A0A850PJ71_9MYCO</name>
<keyword evidence="2" id="KW-0719">Serine esterase</keyword>
<accession>A0A850PJ71</accession>
<feature type="signal peptide" evidence="5">
    <location>
        <begin position="1"/>
        <end position="31"/>
    </location>
</feature>
<keyword evidence="3" id="KW-0378">Hydrolase</keyword>
<sequence length="281" mass="28730">MLKRSNSITALASAAVLGGAALVGLAGPASAQPACPDVHWIGAAGSGERAGALAGDGGMGRVVHKSYRDFAQLVQQDGRTITAEAVEYPAVEVPEDGGILDWADFMGSVDTGAAALAAQYHTFVTQCPTSQVVLAGYSQGAMVVHRNLHALDANPQLAAALLIADGDRLPQDPTINLGSATSVLGAGKGVAQDWPILAHAPAPLPVTMGSRTISVCDLGDAVCDYDPDAEDTMNPAAVAVHTSYARSAGALDSWTLPLYQLVEPVEIQDPVANQIEVNAGS</sequence>
<evidence type="ECO:0000256" key="4">
    <source>
        <dbReference type="ARBA" id="ARBA00023157"/>
    </source>
</evidence>
<dbReference type="EMBL" id="JABFYL010000024">
    <property type="protein sequence ID" value="NVN50389.1"/>
    <property type="molecule type" value="Genomic_DNA"/>
</dbReference>
<feature type="chain" id="PRO_5032724789" evidence="5">
    <location>
        <begin position="32"/>
        <end position="281"/>
    </location>
</feature>
<dbReference type="AlphaFoldDB" id="A0A850PJ71"/>
<dbReference type="SUPFAM" id="SSF53474">
    <property type="entry name" value="alpha/beta-Hydrolases"/>
    <property type="match status" value="1"/>
</dbReference>
<evidence type="ECO:0000256" key="1">
    <source>
        <dbReference type="ARBA" id="ARBA00007534"/>
    </source>
</evidence>
<keyword evidence="4" id="KW-1015">Disulfide bond</keyword>
<evidence type="ECO:0000256" key="3">
    <source>
        <dbReference type="ARBA" id="ARBA00022801"/>
    </source>
</evidence>
<dbReference type="PANTHER" id="PTHR33630:SF9">
    <property type="entry name" value="CUTINASE 4"/>
    <property type="match status" value="1"/>
</dbReference>
<dbReference type="SMART" id="SM01110">
    <property type="entry name" value="Cutinase"/>
    <property type="match status" value="1"/>
</dbReference>
<evidence type="ECO:0000313" key="7">
    <source>
        <dbReference type="Proteomes" id="UP000570517"/>
    </source>
</evidence>
<dbReference type="RefSeq" id="WP_178358744.1">
    <property type="nucleotide sequence ID" value="NZ_JABFYL010000024.1"/>
</dbReference>
<proteinExistence type="inferred from homology"/>
<gene>
    <name evidence="6" type="ORF">HLY00_5325</name>
</gene>
<reference evidence="6 7" key="1">
    <citation type="submission" date="2020-05" db="EMBL/GenBank/DDBJ databases">
        <title>Draft genome sequence of Mycobacterium hippocampi DL, isolated from European seabass, Dicentrarchus labrax, reared in fish farms.</title>
        <authorList>
            <person name="Stathopoulou P."/>
            <person name="Asimakis E."/>
            <person name="Tzokas K."/>
            <person name="Batargias C."/>
            <person name="Tsiamis G."/>
        </authorList>
    </citation>
    <scope>NUCLEOTIDE SEQUENCE [LARGE SCALE GENOMIC DNA]</scope>
    <source>
        <strain evidence="6 7">DL</strain>
    </source>
</reference>
<dbReference type="InterPro" id="IPR029058">
    <property type="entry name" value="AB_hydrolase_fold"/>
</dbReference>
<protein>
    <submittedName>
        <fullName evidence="6">Cutinase family protein</fullName>
    </submittedName>
</protein>